<sequence length="651" mass="72461">MTSKISSNNLRGELIQTFLWELRHRFGLIALFCGLHFVTLPLVEILAMNNAQRINMENGYMIDMSQRFLNALSVVLPLCTASLSLLMVLILSVLAFQYMHQKRSVDLFHSLPVSRSALLGGRVLSCLVALLIPLVLNFALTLVVAAVYQVALSEFMGFFLVSLGWILLMACASFFFCSFMAVCSGTTFDMVISIVVVNITYPLMILLGRVTAGMIIPGMNMNIDFQSVPYTALSPFVASYLPLIYGSLGEEAFSSVPFLLWWLILSVVMIASALYLYRSRKSECAESNYAFPIPKTLIRFVATAAAGLAGALVFHSTFDSSASFFVGLFVGSIIAHIIAEAVYGRGFKGLKRSFAYYGIFLIAFAAFYGICVTGAFGYDTKIPKAENVSYVETRLGHVDASYPTRGFNIMDEKGNRQIAWIPQTVRKAENVEKVVALHTLLVEEIRSKGYPYRIQDSYTDVQLIYHMKDGSVIKRYFASDLISNHNNRYEEAVKKVADTNEYKISGNPFYYLPPEMIESIQLYGTKDDEHVLVPDREKLQELIDAIKLDMQQSAESDSYKNVDRQIWLEFRTRAITPAPGSELQKLVGNYTGKITLSLPGMPINDDFPHTKALIEKYGWTEDSSVSPTAASDLHAATTSADKSAIRLTVAN</sequence>
<feature type="transmembrane region" description="Helical" evidence="1">
    <location>
        <begin position="355"/>
        <end position="378"/>
    </location>
</feature>
<feature type="transmembrane region" description="Helical" evidence="1">
    <location>
        <begin position="188"/>
        <end position="207"/>
    </location>
</feature>
<protein>
    <submittedName>
        <fullName evidence="2">ABC transporter permease</fullName>
    </submittedName>
</protein>
<organism evidence="2 3">
    <name type="scientific">Faecalispora sporosphaeroides</name>
    <dbReference type="NCBI Taxonomy" id="1549"/>
    <lineage>
        <taxon>Bacteria</taxon>
        <taxon>Bacillati</taxon>
        <taxon>Bacillota</taxon>
        <taxon>Clostridia</taxon>
        <taxon>Eubacteriales</taxon>
        <taxon>Oscillospiraceae</taxon>
        <taxon>Faecalispora</taxon>
    </lineage>
</organism>
<keyword evidence="1" id="KW-0812">Transmembrane</keyword>
<feature type="transmembrane region" description="Helical" evidence="1">
    <location>
        <begin position="324"/>
        <end position="343"/>
    </location>
</feature>
<accession>A0A928KT58</accession>
<feature type="transmembrane region" description="Helical" evidence="1">
    <location>
        <begin position="258"/>
        <end position="277"/>
    </location>
</feature>
<feature type="transmembrane region" description="Helical" evidence="1">
    <location>
        <begin position="155"/>
        <end position="182"/>
    </location>
</feature>
<reference evidence="2" key="1">
    <citation type="submission" date="2019-04" db="EMBL/GenBank/DDBJ databases">
        <title>Evolution of Biomass-Degrading Anaerobic Consortia Revealed by Metagenomics.</title>
        <authorList>
            <person name="Peng X."/>
        </authorList>
    </citation>
    <scope>NUCLEOTIDE SEQUENCE</scope>
    <source>
        <strain evidence="2">SIG551</strain>
    </source>
</reference>
<dbReference type="AlphaFoldDB" id="A0A928KT58"/>
<proteinExistence type="predicted"/>
<feature type="transmembrane region" description="Helical" evidence="1">
    <location>
        <begin position="26"/>
        <end position="47"/>
    </location>
</feature>
<dbReference type="Proteomes" id="UP000754750">
    <property type="component" value="Unassembled WGS sequence"/>
</dbReference>
<evidence type="ECO:0000313" key="2">
    <source>
        <dbReference type="EMBL" id="MBE6834080.1"/>
    </source>
</evidence>
<evidence type="ECO:0000256" key="1">
    <source>
        <dbReference type="SAM" id="Phobius"/>
    </source>
</evidence>
<gene>
    <name evidence="2" type="ORF">E7512_10995</name>
</gene>
<name>A0A928KT58_9FIRM</name>
<feature type="transmembrane region" description="Helical" evidence="1">
    <location>
        <begin position="68"/>
        <end position="99"/>
    </location>
</feature>
<dbReference type="EMBL" id="SVNY01000005">
    <property type="protein sequence ID" value="MBE6834080.1"/>
    <property type="molecule type" value="Genomic_DNA"/>
</dbReference>
<feature type="transmembrane region" description="Helical" evidence="1">
    <location>
        <begin position="119"/>
        <end position="148"/>
    </location>
</feature>
<evidence type="ECO:0000313" key="3">
    <source>
        <dbReference type="Proteomes" id="UP000754750"/>
    </source>
</evidence>
<keyword evidence="1" id="KW-1133">Transmembrane helix</keyword>
<comment type="caution">
    <text evidence="2">The sequence shown here is derived from an EMBL/GenBank/DDBJ whole genome shotgun (WGS) entry which is preliminary data.</text>
</comment>
<keyword evidence="1" id="KW-0472">Membrane</keyword>
<feature type="transmembrane region" description="Helical" evidence="1">
    <location>
        <begin position="297"/>
        <end position="318"/>
    </location>
</feature>
<dbReference type="RefSeq" id="WP_020072113.1">
    <property type="nucleotide sequence ID" value="NZ_SVNY01000005.1"/>
</dbReference>